<keyword evidence="4" id="KW-1185">Reference proteome</keyword>
<dbReference type="AlphaFoldDB" id="A0A3M7PTK5"/>
<gene>
    <name evidence="3" type="ORF">BpHYR1_029646</name>
</gene>
<accession>A0A3M7PTK5</accession>
<evidence type="ECO:0000256" key="1">
    <source>
        <dbReference type="SAM" id="Coils"/>
    </source>
</evidence>
<feature type="region of interest" description="Disordered" evidence="2">
    <location>
        <begin position="80"/>
        <end position="99"/>
    </location>
</feature>
<evidence type="ECO:0000256" key="2">
    <source>
        <dbReference type="SAM" id="MobiDB-lite"/>
    </source>
</evidence>
<name>A0A3M7PTK5_BRAPC</name>
<sequence length="236" mass="26430">MTSKAIDKENSATFTGLSGAKAFGLSSTKSFVNSQIKSERLSSTPVPSLEKKALLNNVKELPNTVGKPRRALGDVLNTTSNRTKPKGGRTLDVNSTPSGTKITKSFSKLKLNETQQSTCAKTEAHEEEYPPVERFIGSKFDNFDDLFNDGRLSEFFLAPSNAVFTTNLNQRGHCYEADMEEKISIDDGEHDLFEMELKRVKKSLKNMEKKAELKSMEIECLESLMPKIWEDSFEEN</sequence>
<evidence type="ECO:0000313" key="4">
    <source>
        <dbReference type="Proteomes" id="UP000276133"/>
    </source>
</evidence>
<dbReference type="Proteomes" id="UP000276133">
    <property type="component" value="Unassembled WGS sequence"/>
</dbReference>
<reference evidence="3 4" key="1">
    <citation type="journal article" date="2018" name="Sci. Rep.">
        <title>Genomic signatures of local adaptation to the degree of environmental predictability in rotifers.</title>
        <authorList>
            <person name="Franch-Gras L."/>
            <person name="Hahn C."/>
            <person name="Garcia-Roger E.M."/>
            <person name="Carmona M.J."/>
            <person name="Serra M."/>
            <person name="Gomez A."/>
        </authorList>
    </citation>
    <scope>NUCLEOTIDE SEQUENCE [LARGE SCALE GENOMIC DNA]</scope>
    <source>
        <strain evidence="3">HYR1</strain>
    </source>
</reference>
<feature type="coiled-coil region" evidence="1">
    <location>
        <begin position="190"/>
        <end position="224"/>
    </location>
</feature>
<comment type="caution">
    <text evidence="3">The sequence shown here is derived from an EMBL/GenBank/DDBJ whole genome shotgun (WGS) entry which is preliminary data.</text>
</comment>
<evidence type="ECO:0000313" key="3">
    <source>
        <dbReference type="EMBL" id="RNA02487.1"/>
    </source>
</evidence>
<keyword evidence="1" id="KW-0175">Coiled coil</keyword>
<protein>
    <submittedName>
        <fullName evidence="3">Uncharacterized protein</fullName>
    </submittedName>
</protein>
<organism evidence="3 4">
    <name type="scientific">Brachionus plicatilis</name>
    <name type="common">Marine rotifer</name>
    <name type="synonym">Brachionus muelleri</name>
    <dbReference type="NCBI Taxonomy" id="10195"/>
    <lineage>
        <taxon>Eukaryota</taxon>
        <taxon>Metazoa</taxon>
        <taxon>Spiralia</taxon>
        <taxon>Gnathifera</taxon>
        <taxon>Rotifera</taxon>
        <taxon>Eurotatoria</taxon>
        <taxon>Monogononta</taxon>
        <taxon>Pseudotrocha</taxon>
        <taxon>Ploima</taxon>
        <taxon>Brachionidae</taxon>
        <taxon>Brachionus</taxon>
    </lineage>
</organism>
<dbReference type="EMBL" id="REGN01008858">
    <property type="protein sequence ID" value="RNA02487.1"/>
    <property type="molecule type" value="Genomic_DNA"/>
</dbReference>
<dbReference type="OrthoDB" id="10494187at2759"/>
<proteinExistence type="predicted"/>